<evidence type="ECO:0000313" key="2">
    <source>
        <dbReference type="Proteomes" id="UP000009038"/>
    </source>
</evidence>
<name>G3XQQ7_ASPNA</name>
<comment type="caution">
    <text evidence="1">The sequence shown here is derived from an EMBL/GenBank/DDBJ whole genome shotgun (WGS) entry which is preliminary data.</text>
</comment>
<dbReference type="AlphaFoldDB" id="G3XQQ7"/>
<feature type="non-terminal residue" evidence="1">
    <location>
        <position position="111"/>
    </location>
</feature>
<dbReference type="VEuPathDB" id="FungiDB:ASPNIDRAFT2_144154"/>
<dbReference type="OrthoDB" id="3660930at2759"/>
<dbReference type="HOGENOM" id="CLU_2164289_0_0_1"/>
<evidence type="ECO:0000313" key="1">
    <source>
        <dbReference type="EMBL" id="EHA26155.1"/>
    </source>
</evidence>
<dbReference type="STRING" id="380704.G3XQQ7"/>
<dbReference type="Proteomes" id="UP000009038">
    <property type="component" value="Unassembled WGS sequence"/>
</dbReference>
<gene>
    <name evidence="1" type="ORF">ASPNIDRAFT_144154</name>
</gene>
<accession>G3XQQ7</accession>
<organism evidence="1 2">
    <name type="scientific">Aspergillus niger (strain ATCC 1015 / CBS 113.46 / FGSC A1144 / LSHB Ac4 / NCTC 3858a / NRRL 328 / USDA 3528.7)</name>
    <dbReference type="NCBI Taxonomy" id="380704"/>
    <lineage>
        <taxon>Eukaryota</taxon>
        <taxon>Fungi</taxon>
        <taxon>Dikarya</taxon>
        <taxon>Ascomycota</taxon>
        <taxon>Pezizomycotina</taxon>
        <taxon>Eurotiomycetes</taxon>
        <taxon>Eurotiomycetidae</taxon>
        <taxon>Eurotiales</taxon>
        <taxon>Aspergillaceae</taxon>
        <taxon>Aspergillus</taxon>
        <taxon>Aspergillus subgen. Circumdati</taxon>
    </lineage>
</organism>
<reference evidence="1 2" key="1">
    <citation type="journal article" date="2011" name="Genome Res.">
        <title>Comparative genomics of citric-acid-producing Aspergillus niger ATCC 1015 versus enzyme-producing CBS 513.88.</title>
        <authorList>
            <person name="Andersen M.R."/>
            <person name="Salazar M.P."/>
            <person name="Schaap P.J."/>
            <person name="van de Vondervoort P.J."/>
            <person name="Culley D."/>
            <person name="Thykaer J."/>
            <person name="Frisvad J.C."/>
            <person name="Nielsen K.F."/>
            <person name="Albang R."/>
            <person name="Albermann K."/>
            <person name="Berka R.M."/>
            <person name="Braus G.H."/>
            <person name="Braus-Stromeyer S.A."/>
            <person name="Corrochano L.M."/>
            <person name="Dai Z."/>
            <person name="van Dijck P.W."/>
            <person name="Hofmann G."/>
            <person name="Lasure L.L."/>
            <person name="Magnuson J.K."/>
            <person name="Menke H."/>
            <person name="Meijer M."/>
            <person name="Meijer S.L."/>
            <person name="Nielsen J.B."/>
            <person name="Nielsen M.L."/>
            <person name="van Ooyen A.J."/>
            <person name="Pel H.J."/>
            <person name="Poulsen L."/>
            <person name="Samson R.A."/>
            <person name="Stam H."/>
            <person name="Tsang A."/>
            <person name="van den Brink J.M."/>
            <person name="Atkins A."/>
            <person name="Aerts A."/>
            <person name="Shapiro H."/>
            <person name="Pangilinan J."/>
            <person name="Salamov A."/>
            <person name="Lou Y."/>
            <person name="Lindquist E."/>
            <person name="Lucas S."/>
            <person name="Grimwood J."/>
            <person name="Grigoriev I.V."/>
            <person name="Kubicek C.P."/>
            <person name="Martinez D."/>
            <person name="van Peij N.N."/>
            <person name="Roubos J.A."/>
            <person name="Nielsen J."/>
            <person name="Baker S.E."/>
        </authorList>
    </citation>
    <scope>NUCLEOTIDE SEQUENCE [LARGE SCALE GENOMIC DNA]</scope>
    <source>
        <strain evidence="2">ATCC 1015 / CBS 113.46 / FGSC A1144 / LSHB Ac4 / NCTC 3858a / NRRL 328 / USDA 3528.7</strain>
    </source>
</reference>
<dbReference type="EMBL" id="ACJE01000004">
    <property type="protein sequence ID" value="EHA26155.1"/>
    <property type="molecule type" value="Genomic_DNA"/>
</dbReference>
<feature type="non-terminal residue" evidence="1">
    <location>
        <position position="1"/>
    </location>
</feature>
<proteinExistence type="predicted"/>
<sequence length="111" mass="12307">LKSTYSLFSHLHPQQNQYLYCHPNLEQRHPKMRLLTYLLLTIYATSAVSTDLSVEEECGSLGVMKVDPADLPEGVTLADVRKCADHPLGHLPHPGAATGGVLQRILPGWMF</sequence>
<protein>
    <submittedName>
        <fullName evidence="1">Uncharacterized protein</fullName>
    </submittedName>
</protein>